<reference evidence="3 4" key="1">
    <citation type="submission" date="2023-04" db="EMBL/GenBank/DDBJ databases">
        <title>Forest soil microbial communities from Buena Vista Peninsula, Colon Province, Panama.</title>
        <authorList>
            <person name="Bouskill N."/>
        </authorList>
    </citation>
    <scope>NUCLEOTIDE SEQUENCE [LARGE SCALE GENOMIC DNA]</scope>
    <source>
        <strain evidence="3 4">GGS1</strain>
    </source>
</reference>
<name>A0ABT6M2J1_9ACTN</name>
<dbReference type="EC" id="1.1.1.-" evidence="3"/>
<protein>
    <submittedName>
        <fullName evidence="3">Oxidoreductase</fullName>
        <ecNumber evidence="3">1.1.1.-</ecNumber>
    </submittedName>
</protein>
<dbReference type="Gene3D" id="3.40.50.720">
    <property type="entry name" value="NAD(P)-binding Rossmann-like Domain"/>
    <property type="match status" value="1"/>
</dbReference>
<dbReference type="InterPro" id="IPR036291">
    <property type="entry name" value="NAD(P)-bd_dom_sf"/>
</dbReference>
<dbReference type="InterPro" id="IPR000683">
    <property type="entry name" value="Gfo/Idh/MocA-like_OxRdtase_N"/>
</dbReference>
<dbReference type="Pfam" id="PF22725">
    <property type="entry name" value="GFO_IDH_MocA_C3"/>
    <property type="match status" value="1"/>
</dbReference>
<evidence type="ECO:0000313" key="4">
    <source>
        <dbReference type="Proteomes" id="UP001160499"/>
    </source>
</evidence>
<keyword evidence="4" id="KW-1185">Reference proteome</keyword>
<dbReference type="PANTHER" id="PTHR43377">
    <property type="entry name" value="BILIVERDIN REDUCTASE A"/>
    <property type="match status" value="1"/>
</dbReference>
<dbReference type="RefSeq" id="WP_280883356.1">
    <property type="nucleotide sequence ID" value="NZ_JARXVH010000043.1"/>
</dbReference>
<evidence type="ECO:0000313" key="3">
    <source>
        <dbReference type="EMBL" id="MDH6222770.1"/>
    </source>
</evidence>
<comment type="caution">
    <text evidence="3">The sequence shown here is derived from an EMBL/GenBank/DDBJ whole genome shotgun (WGS) entry which is preliminary data.</text>
</comment>
<feature type="domain" description="Gfo/Idh/MocA-like oxidoreductase N-terminal" evidence="1">
    <location>
        <begin position="4"/>
        <end position="113"/>
    </location>
</feature>
<keyword evidence="3" id="KW-0560">Oxidoreductase</keyword>
<accession>A0ABT6M2J1</accession>
<dbReference type="Pfam" id="PF01408">
    <property type="entry name" value="GFO_IDH_MocA"/>
    <property type="match status" value="1"/>
</dbReference>
<dbReference type="EMBL" id="JARXVH010000043">
    <property type="protein sequence ID" value="MDH6222770.1"/>
    <property type="molecule type" value="Genomic_DNA"/>
</dbReference>
<dbReference type="Proteomes" id="UP001160499">
    <property type="component" value="Unassembled WGS sequence"/>
</dbReference>
<dbReference type="SUPFAM" id="SSF51735">
    <property type="entry name" value="NAD(P)-binding Rossmann-fold domains"/>
    <property type="match status" value="1"/>
</dbReference>
<dbReference type="PANTHER" id="PTHR43377:SF1">
    <property type="entry name" value="BILIVERDIN REDUCTASE A"/>
    <property type="match status" value="1"/>
</dbReference>
<organism evidence="3 4">
    <name type="scientific">Streptomyces pseudovenezuelae</name>
    <dbReference type="NCBI Taxonomy" id="67350"/>
    <lineage>
        <taxon>Bacteria</taxon>
        <taxon>Bacillati</taxon>
        <taxon>Actinomycetota</taxon>
        <taxon>Actinomycetes</taxon>
        <taxon>Kitasatosporales</taxon>
        <taxon>Streptomycetaceae</taxon>
        <taxon>Streptomyces</taxon>
        <taxon>Streptomyces aurantiacus group</taxon>
    </lineage>
</organism>
<dbReference type="InterPro" id="IPR051450">
    <property type="entry name" value="Gfo/Idh/MocA_Oxidoreductases"/>
</dbReference>
<dbReference type="SUPFAM" id="SSF55347">
    <property type="entry name" value="Glyceraldehyde-3-phosphate dehydrogenase-like, C-terminal domain"/>
    <property type="match status" value="1"/>
</dbReference>
<feature type="domain" description="GFO/IDH/MocA-like oxidoreductase" evidence="2">
    <location>
        <begin position="136"/>
        <end position="267"/>
    </location>
</feature>
<sequence length="366" mass="38559">MKVRAAVVGLGWAGHELWLRLLREHEDFEVVAVVDPDLGSRAAAVATGLPAHATVDALDPRTVDVAVVAVPNHLHAEVAAALLRRGISVFLEKPVCLTTAEADVLAEAERDGGMLLAGSAVAHRGDVRELAGLLPELGRIRHVGLAWVRARGVPQPGGWFTQRSKAGGGVLVDLGWHLLDVLTSLLGPAPTTQVIGSVSDDFVNNGAWSAAWREDQPTGASAGDVEDTARGFLVREDGISVSLLASWASHEALDASVITIEGSAGTARLHCTFGFSPNRAPEPVLTLTREGTTQRIPLPAEPIGIEYGRQLDGLAGLLADPGRRGLAVAQARGTVRLVERFYASARAARPADRAPESTAHKEVRTA</sequence>
<gene>
    <name evidence="3" type="ORF">M2283_010122</name>
</gene>
<dbReference type="InterPro" id="IPR055170">
    <property type="entry name" value="GFO_IDH_MocA-like_dom"/>
</dbReference>
<dbReference type="Gene3D" id="3.30.360.10">
    <property type="entry name" value="Dihydrodipicolinate Reductase, domain 2"/>
    <property type="match status" value="1"/>
</dbReference>
<evidence type="ECO:0000259" key="2">
    <source>
        <dbReference type="Pfam" id="PF22725"/>
    </source>
</evidence>
<proteinExistence type="predicted"/>
<dbReference type="GO" id="GO:0016491">
    <property type="term" value="F:oxidoreductase activity"/>
    <property type="evidence" value="ECO:0007669"/>
    <property type="project" value="UniProtKB-KW"/>
</dbReference>
<evidence type="ECO:0000259" key="1">
    <source>
        <dbReference type="Pfam" id="PF01408"/>
    </source>
</evidence>